<dbReference type="EMBL" id="JAKRRX010000279">
    <property type="protein sequence ID" value="MCW8336554.1"/>
    <property type="molecule type" value="Genomic_DNA"/>
</dbReference>
<dbReference type="SUPFAM" id="SSF54593">
    <property type="entry name" value="Glyoxalase/Bleomycin resistance protein/Dihydroxybiphenyl dioxygenase"/>
    <property type="match status" value="1"/>
</dbReference>
<evidence type="ECO:0000259" key="1">
    <source>
        <dbReference type="PROSITE" id="PS51819"/>
    </source>
</evidence>
<dbReference type="Gene3D" id="3.10.180.10">
    <property type="entry name" value="2,3-Dihydroxybiphenyl 1,2-Dioxygenase, domain 1"/>
    <property type="match status" value="1"/>
</dbReference>
<accession>A0A9X3CJA5</accession>
<evidence type="ECO:0000313" key="2">
    <source>
        <dbReference type="EMBL" id="MCW8336554.1"/>
    </source>
</evidence>
<proteinExistence type="predicted"/>
<dbReference type="InterPro" id="IPR029068">
    <property type="entry name" value="Glyas_Bleomycin-R_OHBP_Dase"/>
</dbReference>
<dbReference type="InterPro" id="IPR026275">
    <property type="entry name" value="Glyoxalase/dOase/EhpR"/>
</dbReference>
<comment type="caution">
    <text evidence="2">The sequence shown here is derived from an EMBL/GenBank/DDBJ whole genome shotgun (WGS) entry which is preliminary data.</text>
</comment>
<dbReference type="Proteomes" id="UP001155586">
    <property type="component" value="Unassembled WGS sequence"/>
</dbReference>
<sequence length="120" mass="13137">MFKIDSIVLYVTEVKASSAFYAQLFDCTAEMLSPSFAVIEFASNVKVTLQQIDSLTPTSVVTGGGTELSIPVESKAVLEKIYRSWLLKGIEFAQLPEESVFGINFVALDPDGHRIRVFAG</sequence>
<feature type="domain" description="VOC" evidence="1">
    <location>
        <begin position="3"/>
        <end position="120"/>
    </location>
</feature>
<name>A0A9X3CJA5_9VIBR</name>
<dbReference type="InterPro" id="IPR037523">
    <property type="entry name" value="VOC_core"/>
</dbReference>
<dbReference type="RefSeq" id="WP_265689641.1">
    <property type="nucleotide sequence ID" value="NZ_JAKRRX010000279.1"/>
</dbReference>
<keyword evidence="3" id="KW-1185">Reference proteome</keyword>
<dbReference type="AlphaFoldDB" id="A0A9X3CJA5"/>
<protein>
    <submittedName>
        <fullName evidence="2">Glyoxalase</fullName>
    </submittedName>
</protein>
<organism evidence="2 3">
    <name type="scientific">Vibrio paucivorans</name>
    <dbReference type="NCBI Taxonomy" id="2829489"/>
    <lineage>
        <taxon>Bacteria</taxon>
        <taxon>Pseudomonadati</taxon>
        <taxon>Pseudomonadota</taxon>
        <taxon>Gammaproteobacteria</taxon>
        <taxon>Vibrionales</taxon>
        <taxon>Vibrionaceae</taxon>
        <taxon>Vibrio</taxon>
    </lineage>
</organism>
<gene>
    <name evidence="2" type="ORF">MD483_22360</name>
</gene>
<evidence type="ECO:0000313" key="3">
    <source>
        <dbReference type="Proteomes" id="UP001155586"/>
    </source>
</evidence>
<reference evidence="2" key="1">
    <citation type="submission" date="2022-02" db="EMBL/GenBank/DDBJ databases">
        <title>Vibrio sp. nov., a new bacterium isolated from Bohai sea, China.</title>
        <authorList>
            <person name="Yuan Y."/>
        </authorList>
    </citation>
    <scope>NUCLEOTIDE SEQUENCE</scope>
    <source>
        <strain evidence="2">DBSS07</strain>
    </source>
</reference>
<dbReference type="PROSITE" id="PS51819">
    <property type="entry name" value="VOC"/>
    <property type="match status" value="1"/>
</dbReference>
<dbReference type="PIRSF" id="PIRSF039020">
    <property type="entry name" value="EhpR"/>
    <property type="match status" value="1"/>
</dbReference>